<comment type="caution">
    <text evidence="7">The sequence shown here is derived from an EMBL/GenBank/DDBJ whole genome shotgun (WGS) entry which is preliminary data.</text>
</comment>
<protein>
    <recommendedName>
        <fullName evidence="4">Cilia- and flagella-associated protein 299</fullName>
    </recommendedName>
</protein>
<keyword evidence="8" id="KW-1185">Reference proteome</keyword>
<comment type="subcellular location">
    <subcellularLocation>
        <location evidence="3">Cytoplasm</location>
    </subcellularLocation>
    <subcellularLocation>
        <location evidence="2">Nucleus</location>
    </subcellularLocation>
</comment>
<sequence>MLCRYEDFLSSQVTQRDMNYLEDINLARKIVEFGYRGSREGFSLERFMAVKAELEQRKSIYNKTILSAGRTFEEPMLRALQMREESNRTRKNASIIFVRDINECGQEVSSYMDYSHRLATEDFRLIFDGKKKLVPKTTDLSFFNWETQNVASKSSPNYEIIAKSPSGMLFKNKRDGKIINPDPFIGSPGDNSSRTVVPTTTYISVIVFDHYNRRKT</sequence>
<evidence type="ECO:0000256" key="1">
    <source>
        <dbReference type="ARBA" id="ARBA00003056"/>
    </source>
</evidence>
<evidence type="ECO:0000256" key="5">
    <source>
        <dbReference type="ARBA" id="ARBA00022490"/>
    </source>
</evidence>
<name>A0A8S4A3A5_9EUPU</name>
<dbReference type="Pfam" id="PF14713">
    <property type="entry name" value="DUF4464"/>
    <property type="match status" value="1"/>
</dbReference>
<dbReference type="PANTHER" id="PTHR33588:SF1">
    <property type="entry name" value="CILIA- AND FLAGELLA-ASSOCIATED PROTEIN 299"/>
    <property type="match status" value="1"/>
</dbReference>
<evidence type="ECO:0000313" key="8">
    <source>
        <dbReference type="Proteomes" id="UP000678393"/>
    </source>
</evidence>
<dbReference type="InterPro" id="IPR027887">
    <property type="entry name" value="DUF4464"/>
</dbReference>
<organism evidence="7 8">
    <name type="scientific">Candidula unifasciata</name>
    <dbReference type="NCBI Taxonomy" id="100452"/>
    <lineage>
        <taxon>Eukaryota</taxon>
        <taxon>Metazoa</taxon>
        <taxon>Spiralia</taxon>
        <taxon>Lophotrochozoa</taxon>
        <taxon>Mollusca</taxon>
        <taxon>Gastropoda</taxon>
        <taxon>Heterobranchia</taxon>
        <taxon>Euthyneura</taxon>
        <taxon>Panpulmonata</taxon>
        <taxon>Eupulmonata</taxon>
        <taxon>Stylommatophora</taxon>
        <taxon>Helicina</taxon>
        <taxon>Helicoidea</taxon>
        <taxon>Geomitridae</taxon>
        <taxon>Candidula</taxon>
    </lineage>
</organism>
<evidence type="ECO:0000256" key="4">
    <source>
        <dbReference type="ARBA" id="ARBA00021436"/>
    </source>
</evidence>
<accession>A0A8S4A3A5</accession>
<comment type="function">
    <text evidence="1">May be involved in spermatogenesis.</text>
</comment>
<dbReference type="PANTHER" id="PTHR33588">
    <property type="entry name" value="CILIA- AND FLAGELLA-ASSOCIATED PROTEIN 299"/>
    <property type="match status" value="1"/>
</dbReference>
<reference evidence="7" key="1">
    <citation type="submission" date="2021-04" db="EMBL/GenBank/DDBJ databases">
        <authorList>
            <consortium name="Molecular Ecology Group"/>
        </authorList>
    </citation>
    <scope>NUCLEOTIDE SEQUENCE</scope>
</reference>
<proteinExistence type="predicted"/>
<dbReference type="GO" id="GO:0005634">
    <property type="term" value="C:nucleus"/>
    <property type="evidence" value="ECO:0007669"/>
    <property type="project" value="UniProtKB-SubCell"/>
</dbReference>
<evidence type="ECO:0000256" key="2">
    <source>
        <dbReference type="ARBA" id="ARBA00004123"/>
    </source>
</evidence>
<dbReference type="AlphaFoldDB" id="A0A8S4A3A5"/>
<evidence type="ECO:0000256" key="6">
    <source>
        <dbReference type="ARBA" id="ARBA00023242"/>
    </source>
</evidence>
<evidence type="ECO:0000256" key="3">
    <source>
        <dbReference type="ARBA" id="ARBA00004496"/>
    </source>
</evidence>
<dbReference type="GO" id="GO:0005737">
    <property type="term" value="C:cytoplasm"/>
    <property type="evidence" value="ECO:0007669"/>
    <property type="project" value="UniProtKB-SubCell"/>
</dbReference>
<dbReference type="OrthoDB" id="2136125at2759"/>
<dbReference type="Proteomes" id="UP000678393">
    <property type="component" value="Unassembled WGS sequence"/>
</dbReference>
<gene>
    <name evidence="7" type="ORF">CUNI_LOCUS20310</name>
</gene>
<keyword evidence="5" id="KW-0963">Cytoplasm</keyword>
<evidence type="ECO:0000313" key="7">
    <source>
        <dbReference type="EMBL" id="CAG5134752.1"/>
    </source>
</evidence>
<keyword evidence="6" id="KW-0539">Nucleus</keyword>
<dbReference type="EMBL" id="CAJHNH020007556">
    <property type="protein sequence ID" value="CAG5134752.1"/>
    <property type="molecule type" value="Genomic_DNA"/>
</dbReference>